<dbReference type="RefSeq" id="WP_212902400.1">
    <property type="nucleotide sequence ID" value="NZ_BOPZ01000002.1"/>
</dbReference>
<feature type="domain" description="CAAX prenyl protease 2/Lysostaphin resistance protein A-like" evidence="2">
    <location>
        <begin position="117"/>
        <end position="215"/>
    </location>
</feature>
<dbReference type="PANTHER" id="PTHR35797">
    <property type="entry name" value="PROTEASE-RELATED"/>
    <property type="match status" value="1"/>
</dbReference>
<keyword evidence="1" id="KW-1133">Transmembrane helix</keyword>
<proteinExistence type="predicted"/>
<sequence>MNKQIAISYLIGTFLITYLMWGIIAIASQFGYLQSDPYVWSILFIIGNNAPAIMSYLVLKKEHRITGIKQFIKNAFAIKQKPFHYVLLLVFFAIYFGIPLLMQGVSKGAAIYMAFLNIPTVIFLGGLEELGWRYILQPTLEKQFPFEIATSFTACIWALWHLPLFFIVGARATHNTLNFSLFTIAAFGMSFALATIYYVSKNIWLCILLHTLVNSFSYSWIISDTIEVKICTTVVMIILSSVIVMYHKKKQNQIANNIQT</sequence>
<dbReference type="InterPro" id="IPR003675">
    <property type="entry name" value="Rce1/LyrA-like_dom"/>
</dbReference>
<accession>A0A919RWA1</accession>
<dbReference type="EMBL" id="BOPZ01000002">
    <property type="protein sequence ID" value="GIM27642.1"/>
    <property type="molecule type" value="Genomic_DNA"/>
</dbReference>
<feature type="transmembrane region" description="Helical" evidence="1">
    <location>
        <begin position="176"/>
        <end position="196"/>
    </location>
</feature>
<feature type="transmembrane region" description="Helical" evidence="1">
    <location>
        <begin position="83"/>
        <end position="102"/>
    </location>
</feature>
<dbReference type="Pfam" id="PF02517">
    <property type="entry name" value="Rce1-like"/>
    <property type="match status" value="1"/>
</dbReference>
<keyword evidence="1" id="KW-0472">Membrane</keyword>
<dbReference type="GO" id="GO:0004175">
    <property type="term" value="F:endopeptidase activity"/>
    <property type="evidence" value="ECO:0007669"/>
    <property type="project" value="UniProtKB-ARBA"/>
</dbReference>
<keyword evidence="3" id="KW-0482">Metalloprotease</keyword>
<feature type="transmembrane region" description="Helical" evidence="1">
    <location>
        <begin position="148"/>
        <end position="170"/>
    </location>
</feature>
<dbReference type="InterPro" id="IPR042150">
    <property type="entry name" value="MmRce1-like"/>
</dbReference>
<reference evidence="3" key="1">
    <citation type="submission" date="2021-03" db="EMBL/GenBank/DDBJ databases">
        <title>Taxonomic study of Clostridium polyendosporum from meadow-gley soil under rice.</title>
        <authorList>
            <person name="Kobayashi H."/>
            <person name="Tanizawa Y."/>
            <person name="Yagura M."/>
        </authorList>
    </citation>
    <scope>NUCLEOTIDE SEQUENCE</scope>
    <source>
        <strain evidence="3">JCM 30710</strain>
    </source>
</reference>
<name>A0A919RWA1_9CLOT</name>
<evidence type="ECO:0000256" key="1">
    <source>
        <dbReference type="SAM" id="Phobius"/>
    </source>
</evidence>
<feature type="transmembrane region" description="Helical" evidence="1">
    <location>
        <begin position="7"/>
        <end position="32"/>
    </location>
</feature>
<keyword evidence="4" id="KW-1185">Reference proteome</keyword>
<dbReference type="Proteomes" id="UP000679179">
    <property type="component" value="Unassembled WGS sequence"/>
</dbReference>
<dbReference type="GO" id="GO:0080120">
    <property type="term" value="P:CAAX-box protein maturation"/>
    <property type="evidence" value="ECO:0007669"/>
    <property type="project" value="UniProtKB-ARBA"/>
</dbReference>
<evidence type="ECO:0000313" key="4">
    <source>
        <dbReference type="Proteomes" id="UP000679179"/>
    </source>
</evidence>
<comment type="caution">
    <text evidence="3">The sequence shown here is derived from an EMBL/GenBank/DDBJ whole genome shotgun (WGS) entry which is preliminary data.</text>
</comment>
<keyword evidence="3" id="KW-0645">Protease</keyword>
<evidence type="ECO:0000313" key="3">
    <source>
        <dbReference type="EMBL" id="GIM27642.1"/>
    </source>
</evidence>
<keyword evidence="1" id="KW-0812">Transmembrane</keyword>
<dbReference type="AlphaFoldDB" id="A0A919RWA1"/>
<dbReference type="PANTHER" id="PTHR35797:SF1">
    <property type="entry name" value="PROTEASE"/>
    <property type="match status" value="1"/>
</dbReference>
<keyword evidence="3" id="KW-0378">Hydrolase</keyword>
<dbReference type="GO" id="GO:0008237">
    <property type="term" value="F:metallopeptidase activity"/>
    <property type="evidence" value="ECO:0007669"/>
    <property type="project" value="UniProtKB-KW"/>
</dbReference>
<feature type="transmembrane region" description="Helical" evidence="1">
    <location>
        <begin position="38"/>
        <end position="59"/>
    </location>
</feature>
<gene>
    <name evidence="3" type="ORF">CPJCM30710_03080</name>
</gene>
<evidence type="ECO:0000259" key="2">
    <source>
        <dbReference type="Pfam" id="PF02517"/>
    </source>
</evidence>
<protein>
    <submittedName>
        <fullName evidence="3">CPBP family intramembrane metalloprotease</fullName>
    </submittedName>
</protein>
<feature type="transmembrane region" description="Helical" evidence="1">
    <location>
        <begin position="227"/>
        <end position="246"/>
    </location>
</feature>
<organism evidence="3 4">
    <name type="scientific">Clostridium polyendosporum</name>
    <dbReference type="NCBI Taxonomy" id="69208"/>
    <lineage>
        <taxon>Bacteria</taxon>
        <taxon>Bacillati</taxon>
        <taxon>Bacillota</taxon>
        <taxon>Clostridia</taxon>
        <taxon>Eubacteriales</taxon>
        <taxon>Clostridiaceae</taxon>
        <taxon>Clostridium</taxon>
    </lineage>
</organism>